<feature type="domain" description="(+)RNA virus helicase C-terminal" evidence="1">
    <location>
        <begin position="25"/>
        <end position="222"/>
    </location>
</feature>
<evidence type="ECO:0000259" key="1">
    <source>
        <dbReference type="Pfam" id="PF01443"/>
    </source>
</evidence>
<dbReference type="Pfam" id="PF01443">
    <property type="entry name" value="Viral_helicase1"/>
    <property type="match status" value="1"/>
</dbReference>
<name>A0A0U4VTP4_9VIRU</name>
<dbReference type="EMBL" id="AB889483">
    <property type="protein sequence ID" value="BAU20379.1"/>
    <property type="molecule type" value="Genomic_RNA"/>
</dbReference>
<evidence type="ECO:0000313" key="2">
    <source>
        <dbReference type="EMBL" id="BAU20379.1"/>
    </source>
</evidence>
<dbReference type="InterPro" id="IPR027351">
    <property type="entry name" value="(+)RNA_virus_helicase_core_dom"/>
</dbReference>
<accession>A0A0U4VTP4</accession>
<dbReference type="GO" id="GO:0005524">
    <property type="term" value="F:ATP binding"/>
    <property type="evidence" value="ECO:0007669"/>
    <property type="project" value="InterPro"/>
</dbReference>
<reference evidence="2" key="1">
    <citation type="journal article" date="2015" name="Cytologia">
        <title>Complete Genome Sequence of a Japanese Isolate of Daphne virus S.</title>
        <authorList>
            <person name="Fujita N."/>
            <person name="Komatsu K."/>
            <person name="Neriya Y."/>
            <person name="Kagiwada S."/>
            <person name="Hara S."/>
            <person name="Miyazaki A."/>
            <person name="Netsu O."/>
            <person name="Hashimoto M."/>
            <person name="Yamaji Y."/>
            <person name="Namba S."/>
        </authorList>
    </citation>
    <scope>NUCLEOTIDE SEQUENCE</scope>
    <source>
        <strain evidence="2">JP</strain>
    </source>
</reference>
<proteinExistence type="predicted"/>
<protein>
    <submittedName>
        <fullName evidence="2">Triple gene block protein 1</fullName>
    </submittedName>
</protein>
<organism evidence="2">
    <name type="scientific">Daphne virus S</name>
    <dbReference type="NCBI Taxonomy" id="216614"/>
    <lineage>
        <taxon>Viruses</taxon>
        <taxon>Riboviria</taxon>
        <taxon>Orthornavirae</taxon>
        <taxon>Kitrinoviricota</taxon>
        <taxon>Alsuviricetes</taxon>
        <taxon>Tymovirales</taxon>
        <taxon>Betaflexiviridae</taxon>
        <taxon>Quinvirinae</taxon>
        <taxon>Carlavirus</taxon>
        <taxon>Carlavirus sigmadaphnis</taxon>
    </lineage>
</organism>
<sequence length="230" mass="25599">MDLLVDVALEFGFTRVSSVLRNPVIFHCVPGAGKSTLIRELISRDHRFIAFTVGEPDPPNLSGRAIKKFTGSIPKDRFVLLDEYNVLESIPDGVYACFGDPLQVAAQQSQEAHFICNFSKRFGFVTAQFLRGLGFDIEAEGQDTVEIRDIYSVDPKGQTVFFERSIGCLLRAHSVEAKHISEIRGQTFDYVTFVTESNTPQTELSSAFQCLTRHRVGLLILTPNATYSTA</sequence>